<dbReference type="Proteomes" id="UP000037904">
    <property type="component" value="Unassembled WGS sequence"/>
</dbReference>
<sequence length="261" mass="30454">MYIAVHPACEDMAKRVMETSSNAKIQSTGDLWLVLERRCASYLYRERLEGVLSRSDIRFIPQIPHPETGDRSFAGYYVPCHCLVCWGDDWEGWWDEDPVNIPNLTTELMSNLEKVDPSSNSQLQVLLKSSPNEIKNQICSIVQDGELSLDCNYLMPQSMWAEVFFQIPFLWDLDTKVMYEKTGSSKDDLEKWNWEKLTRQVMRRVELSPDAAWSLDEENTWSYSNFGLNVPGGLANRRRIWQILEEMHLDVALRRDEDCHH</sequence>
<protein>
    <submittedName>
        <fullName evidence="1">Uncharacterized protein</fullName>
    </submittedName>
</protein>
<proteinExistence type="predicted"/>
<dbReference type="AlphaFoldDB" id="A0A0N0DAN0"/>
<name>A0A0N0DAN0_FUSLA</name>
<accession>A0A0N0DAN0</accession>
<organism evidence="1 2">
    <name type="scientific">Fusarium langsethiae</name>
    <dbReference type="NCBI Taxonomy" id="179993"/>
    <lineage>
        <taxon>Eukaryota</taxon>
        <taxon>Fungi</taxon>
        <taxon>Dikarya</taxon>
        <taxon>Ascomycota</taxon>
        <taxon>Pezizomycotina</taxon>
        <taxon>Sordariomycetes</taxon>
        <taxon>Hypocreomycetidae</taxon>
        <taxon>Hypocreales</taxon>
        <taxon>Nectriaceae</taxon>
        <taxon>Fusarium</taxon>
    </lineage>
</organism>
<evidence type="ECO:0000313" key="1">
    <source>
        <dbReference type="EMBL" id="KPA35565.1"/>
    </source>
</evidence>
<reference evidence="1 2" key="1">
    <citation type="submission" date="2015-04" db="EMBL/GenBank/DDBJ databases">
        <title>The draft genome sequence of Fusarium langsethiae, a T-2/HT-2 mycotoxin producer.</title>
        <authorList>
            <person name="Lysoe E."/>
            <person name="Divon H.H."/>
            <person name="Terzi V."/>
            <person name="Orru L."/>
            <person name="Lamontanara A."/>
            <person name="Kolseth A.-K."/>
            <person name="Frandsen R.J."/>
            <person name="Nielsen K."/>
            <person name="Thrane U."/>
        </authorList>
    </citation>
    <scope>NUCLEOTIDE SEQUENCE [LARGE SCALE GENOMIC DNA]</scope>
    <source>
        <strain evidence="1 2">Fl201059</strain>
    </source>
</reference>
<comment type="caution">
    <text evidence="1">The sequence shown here is derived from an EMBL/GenBank/DDBJ whole genome shotgun (WGS) entry which is preliminary data.</text>
</comment>
<evidence type="ECO:0000313" key="2">
    <source>
        <dbReference type="Proteomes" id="UP000037904"/>
    </source>
</evidence>
<gene>
    <name evidence="1" type="ORF">FLAG1_11727</name>
</gene>
<keyword evidence="2" id="KW-1185">Reference proteome</keyword>
<dbReference type="EMBL" id="JXCE01001029">
    <property type="protein sequence ID" value="KPA35565.1"/>
    <property type="molecule type" value="Genomic_DNA"/>
</dbReference>